<evidence type="ECO:0000259" key="3">
    <source>
        <dbReference type="Pfam" id="PF13257"/>
    </source>
</evidence>
<feature type="compositionally biased region" description="Basic and acidic residues" evidence="2">
    <location>
        <begin position="320"/>
        <end position="332"/>
    </location>
</feature>
<protein>
    <recommendedName>
        <fullName evidence="3">DUF4048 domain-containing protein</fullName>
    </recommendedName>
</protein>
<reference evidence="4" key="2">
    <citation type="journal article" date="2010" name="Nature">
        <title>Comparative genomics reveals mobile pathogenicity chromosomes in Fusarium.</title>
        <authorList>
            <person name="Ma L.J."/>
            <person name="van der Does H.C."/>
            <person name="Borkovich K.A."/>
            <person name="Coleman J.J."/>
            <person name="Daboussi M.J."/>
            <person name="Di Pietro A."/>
            <person name="Dufresne M."/>
            <person name="Freitag M."/>
            <person name="Grabherr M."/>
            <person name="Henrissat B."/>
            <person name="Houterman P.M."/>
            <person name="Kang S."/>
            <person name="Shim W.B."/>
            <person name="Woloshuk C."/>
            <person name="Xie X."/>
            <person name="Xu J.R."/>
            <person name="Antoniw J."/>
            <person name="Baker S.E."/>
            <person name="Bluhm B.H."/>
            <person name="Breakspear A."/>
            <person name="Brown D.W."/>
            <person name="Butchko R.A."/>
            <person name="Chapman S."/>
            <person name="Coulson R."/>
            <person name="Coutinho P.M."/>
            <person name="Danchin E.G."/>
            <person name="Diener A."/>
            <person name="Gale L.R."/>
            <person name="Gardiner D.M."/>
            <person name="Goff S."/>
            <person name="Hammond-Kosack K.E."/>
            <person name="Hilburn K."/>
            <person name="Hua-Van A."/>
            <person name="Jonkers W."/>
            <person name="Kazan K."/>
            <person name="Kodira C.D."/>
            <person name="Koehrsen M."/>
            <person name="Kumar L."/>
            <person name="Lee Y.H."/>
            <person name="Li L."/>
            <person name="Manners J.M."/>
            <person name="Miranda-Saavedra D."/>
            <person name="Mukherjee M."/>
            <person name="Park G."/>
            <person name="Park J."/>
            <person name="Park S.Y."/>
            <person name="Proctor R.H."/>
            <person name="Regev A."/>
            <person name="Ruiz-Roldan M.C."/>
            <person name="Sain D."/>
            <person name="Sakthikumar S."/>
            <person name="Sykes S."/>
            <person name="Schwartz D.C."/>
            <person name="Turgeon B.G."/>
            <person name="Wapinski I."/>
            <person name="Yoder O."/>
            <person name="Young S."/>
            <person name="Zeng Q."/>
            <person name="Zhou S."/>
            <person name="Galagan J."/>
            <person name="Cuomo C.A."/>
            <person name="Kistler H.C."/>
            <person name="Rep M."/>
        </authorList>
    </citation>
    <scope>NUCLEOTIDE SEQUENCE [LARGE SCALE GENOMIC DNA]</scope>
    <source>
        <strain evidence="4">4287</strain>
    </source>
</reference>
<dbReference type="EMBL" id="DS231697">
    <property type="protein sequence ID" value="KNA96746.1"/>
    <property type="molecule type" value="Genomic_DNA"/>
</dbReference>
<organism evidence="4 5">
    <name type="scientific">Fusarium oxysporum f. sp. lycopersici (strain 4287 / CBS 123668 / FGSC 9935 / NRRL 34936)</name>
    <name type="common">Fusarium vascular wilt of tomato</name>
    <dbReference type="NCBI Taxonomy" id="426428"/>
    <lineage>
        <taxon>Eukaryota</taxon>
        <taxon>Fungi</taxon>
        <taxon>Dikarya</taxon>
        <taxon>Ascomycota</taxon>
        <taxon>Pezizomycotina</taxon>
        <taxon>Sordariomycetes</taxon>
        <taxon>Hypocreomycetidae</taxon>
        <taxon>Hypocreales</taxon>
        <taxon>Nectriaceae</taxon>
        <taxon>Fusarium</taxon>
        <taxon>Fusarium oxysporum species complex</taxon>
    </lineage>
</organism>
<sequence>MTGFLFQICVVHRCSFALFDDHRHLTQLHHRALTTRAAVAAVAAARLRRLRARRAPATHFHSQLHFNLHKRRRVLGLRSLLFNKSNPYELIGMASQQQAIRRRYSVADRLPADLVLPTTPSNSNFETAPSSTISATASPTVGVAASVNPRYAPVRDLAQGSNPRHLNSSSHNRHGSMTSTAAMPSRPASKDESVPFRRGHARAKSSVSSMNRQVNRLSLTLPIAPPTSDPSRPTPTSASMSSVPPTPIESGIATPADANEFIIAIAAQERRVLELREELSRAEADLTLLKKKWTAQEKKGDTIPLEAFRSPILSSEDDAASIRRSVDSDRRKLLQQTQNPATPNRRRVLRGGHTRTLSLLSPAKPDAGFSLYQDRDHEHEQVKLPSIERRTAQLTNPHLSKRASWQPRTQQNGPVVPQIVEDFKLGLRAFVEDIRQITVGDEPINGQPIRSNSVNERGEANRNQDTIRPNRPLRPKVSTVFEPPHNNSDTTETKSSTSTSTASKRPELPARSKTKSKNKSFSWQPLGFDSMDDNDWSNWESPASSSKTSRWSGSTIGSGGLDDMSATSDEGEPADSPSKKNSTGYETPLLSPKLEELLPNIVNQFSPSNIKRTATTLMDEWEKSLTDPNYPHQTQNKENTA</sequence>
<dbReference type="RefSeq" id="XP_018234792.1">
    <property type="nucleotide sequence ID" value="XM_018378812.1"/>
</dbReference>
<dbReference type="InterPro" id="IPR025122">
    <property type="entry name" value="DUF4048"/>
</dbReference>
<feature type="compositionally biased region" description="Polar residues" evidence="2">
    <location>
        <begin position="631"/>
        <end position="641"/>
    </location>
</feature>
<dbReference type="KEGG" id="fox:FOXG_01793"/>
<feature type="region of interest" description="Disordered" evidence="2">
    <location>
        <begin position="155"/>
        <end position="245"/>
    </location>
</feature>
<name>A0A0J9WHG6_FUSO4</name>
<evidence type="ECO:0000313" key="5">
    <source>
        <dbReference type="Proteomes" id="UP000009097"/>
    </source>
</evidence>
<feature type="compositionally biased region" description="Low complexity" evidence="2">
    <location>
        <begin position="544"/>
        <end position="554"/>
    </location>
</feature>
<dbReference type="Proteomes" id="UP000009097">
    <property type="component" value="Unassembled WGS sequence"/>
</dbReference>
<accession>A0A0J9WHG6</accession>
<dbReference type="Pfam" id="PF13257">
    <property type="entry name" value="DUF4048"/>
    <property type="match status" value="1"/>
</dbReference>
<evidence type="ECO:0000256" key="1">
    <source>
        <dbReference type="SAM" id="Coils"/>
    </source>
</evidence>
<feature type="compositionally biased region" description="Polar residues" evidence="2">
    <location>
        <begin position="205"/>
        <end position="218"/>
    </location>
</feature>
<dbReference type="AlphaFoldDB" id="A0A0J9WHG6"/>
<keyword evidence="1" id="KW-0175">Coiled coil</keyword>
<feature type="region of interest" description="Disordered" evidence="2">
    <location>
        <begin position="316"/>
        <end position="347"/>
    </location>
</feature>
<dbReference type="OrthoDB" id="4097086at2759"/>
<gene>
    <name evidence="4" type="ORF">FOXG_01793</name>
</gene>
<evidence type="ECO:0000313" key="4">
    <source>
        <dbReference type="EMBL" id="KNA96746.1"/>
    </source>
</evidence>
<feature type="region of interest" description="Disordered" evidence="2">
    <location>
        <begin position="622"/>
        <end position="641"/>
    </location>
</feature>
<feature type="region of interest" description="Disordered" evidence="2">
    <location>
        <begin position="442"/>
        <end position="591"/>
    </location>
</feature>
<feature type="domain" description="DUF4048" evidence="3">
    <location>
        <begin position="353"/>
        <end position="579"/>
    </location>
</feature>
<proteinExistence type="predicted"/>
<feature type="compositionally biased region" description="Polar residues" evidence="2">
    <location>
        <begin position="159"/>
        <end position="182"/>
    </location>
</feature>
<dbReference type="GeneID" id="28944034"/>
<dbReference type="VEuPathDB" id="FungiDB:FOXG_01793"/>
<feature type="compositionally biased region" description="Low complexity" evidence="2">
    <location>
        <begin position="488"/>
        <end position="503"/>
    </location>
</feature>
<reference evidence="4" key="1">
    <citation type="submission" date="2007-04" db="EMBL/GenBank/DDBJ databases">
        <authorList>
            <consortium name="The Broad Institute Genome Sequencing Platform"/>
            <person name="Birren B."/>
            <person name="Lander E."/>
            <person name="Galagan J."/>
            <person name="Nusbaum C."/>
            <person name="Devon K."/>
            <person name="Ma L.-J."/>
            <person name="Jaffe D."/>
            <person name="Butler J."/>
            <person name="Alvarez P."/>
            <person name="Gnerre S."/>
            <person name="Grabherr M."/>
            <person name="Kleber M."/>
            <person name="Mauceli E."/>
            <person name="Brockman W."/>
            <person name="MacCallum I.A."/>
            <person name="Young S."/>
            <person name="LaButti K."/>
            <person name="DeCaprio D."/>
            <person name="Crawford M."/>
            <person name="Koehrsen M."/>
            <person name="Engels R."/>
            <person name="Montgomery P."/>
            <person name="Pearson M."/>
            <person name="Howarth C."/>
            <person name="Larson L."/>
            <person name="White J."/>
            <person name="O'Leary S."/>
            <person name="Kodira C."/>
            <person name="Zeng Q."/>
            <person name="Yandava C."/>
            <person name="Alvarado L."/>
            <person name="Kistler C."/>
            <person name="Shim W.-B."/>
            <person name="Kang S."/>
            <person name="Woloshuk C."/>
        </authorList>
    </citation>
    <scope>NUCLEOTIDE SEQUENCE</scope>
    <source>
        <strain evidence="4">4287</strain>
    </source>
</reference>
<evidence type="ECO:0000256" key="2">
    <source>
        <dbReference type="SAM" id="MobiDB-lite"/>
    </source>
</evidence>
<feature type="coiled-coil region" evidence="1">
    <location>
        <begin position="258"/>
        <end position="292"/>
    </location>
</feature>